<feature type="region of interest" description="Disordered" evidence="2">
    <location>
        <begin position="295"/>
        <end position="350"/>
    </location>
</feature>
<dbReference type="VEuPathDB" id="TriTrypDB:TvY486_0300410"/>
<evidence type="ECO:0000256" key="2">
    <source>
        <dbReference type="SAM" id="MobiDB-lite"/>
    </source>
</evidence>
<dbReference type="AlphaFoldDB" id="G0TSC1"/>
<reference evidence="3" key="1">
    <citation type="journal article" date="2012" name="Proc. Natl. Acad. Sci. U.S.A.">
        <title>Antigenic diversity is generated by distinct evolutionary mechanisms in African trypanosome species.</title>
        <authorList>
            <person name="Jackson A.P."/>
            <person name="Berry A."/>
            <person name="Aslett M."/>
            <person name="Allison H.C."/>
            <person name="Burton P."/>
            <person name="Vavrova-Anderson J."/>
            <person name="Brown R."/>
            <person name="Browne H."/>
            <person name="Corton N."/>
            <person name="Hauser H."/>
            <person name="Gamble J."/>
            <person name="Gilderthorp R."/>
            <person name="Marcello L."/>
            <person name="McQuillan J."/>
            <person name="Otto T.D."/>
            <person name="Quail M.A."/>
            <person name="Sanders M.J."/>
            <person name="van Tonder A."/>
            <person name="Ginger M.L."/>
            <person name="Field M.C."/>
            <person name="Barry J.D."/>
            <person name="Hertz-Fowler C."/>
            <person name="Berriman M."/>
        </authorList>
    </citation>
    <scope>NUCLEOTIDE SEQUENCE</scope>
    <source>
        <strain evidence="3">Y486</strain>
    </source>
</reference>
<protein>
    <submittedName>
        <fullName evidence="3">Uncharacterized protein</fullName>
    </submittedName>
</protein>
<proteinExistence type="predicted"/>
<feature type="coiled-coil region" evidence="1">
    <location>
        <begin position="238"/>
        <end position="287"/>
    </location>
</feature>
<feature type="compositionally biased region" description="Basic and acidic residues" evidence="2">
    <location>
        <begin position="331"/>
        <end position="342"/>
    </location>
</feature>
<accession>G0TSC1</accession>
<feature type="compositionally biased region" description="Polar residues" evidence="2">
    <location>
        <begin position="16"/>
        <end position="25"/>
    </location>
</feature>
<keyword evidence="1" id="KW-0175">Coiled coil</keyword>
<evidence type="ECO:0000313" key="3">
    <source>
        <dbReference type="EMBL" id="CCC46847.1"/>
    </source>
</evidence>
<name>G0TSC1_TRYVY</name>
<organism evidence="3">
    <name type="scientific">Trypanosoma vivax (strain Y486)</name>
    <dbReference type="NCBI Taxonomy" id="1055687"/>
    <lineage>
        <taxon>Eukaryota</taxon>
        <taxon>Discoba</taxon>
        <taxon>Euglenozoa</taxon>
        <taxon>Kinetoplastea</taxon>
        <taxon>Metakinetoplastina</taxon>
        <taxon>Trypanosomatida</taxon>
        <taxon>Trypanosomatidae</taxon>
        <taxon>Trypanosoma</taxon>
        <taxon>Duttonella</taxon>
    </lineage>
</organism>
<sequence>MDLSPFMRSETERPDVSTSSGSLVFTSDPDVRVNEGQSFSRSVSTDKIGKGAGKSSLKVGGVSCADEWSEVPPLNSSRLCGEVPAPARTPRVPVEAQSNDVARHEGNTAQANYALTMQQLEKTRQLCHRLNHHNDEMEGAFVAVRARLDSFRAFLALRLRGAVQNMRAELYVLRETVVFLMQEFAGDMEHCNQLVMEHLLHGISSGFCPSPFQGTSNEVGWSALSNARNNILRRHDTFRKVQDECEMLRRRLRQQRTDYEKHLHSMKEMYKQKENTLRERIKLLERMVGSEVSKLHQPLYDSGSGEGNDVQPSADGEGSDYNSGSDQCDSQLDREPVEDPRGKWRQRYSYTNDPVDERRRHMSLHHDVERRVRAQMLYGRHNGPRRQAARSRSNERLPHGVSSPRMDDRLLHDGADRLLSAVSKAYVSRGHRDSDWQGHLTSSAADFGTVVNGLWAEKMLQQRGAWRV</sequence>
<evidence type="ECO:0000256" key="1">
    <source>
        <dbReference type="SAM" id="Coils"/>
    </source>
</evidence>
<feature type="region of interest" description="Disordered" evidence="2">
    <location>
        <begin position="1"/>
        <end position="29"/>
    </location>
</feature>
<feature type="region of interest" description="Disordered" evidence="2">
    <location>
        <begin position="382"/>
        <end position="408"/>
    </location>
</feature>
<dbReference type="EMBL" id="HE573019">
    <property type="protein sequence ID" value="CCC46847.1"/>
    <property type="molecule type" value="Genomic_DNA"/>
</dbReference>
<feature type="compositionally biased region" description="Polar residues" evidence="2">
    <location>
        <begin position="320"/>
        <end position="330"/>
    </location>
</feature>
<gene>
    <name evidence="3" type="ORF">TVY486_0300410</name>
</gene>